<dbReference type="Pfam" id="PF04885">
    <property type="entry name" value="Stig1"/>
    <property type="match status" value="1"/>
</dbReference>
<evidence type="ECO:0000313" key="4">
    <source>
        <dbReference type="Proteomes" id="UP000054558"/>
    </source>
</evidence>
<gene>
    <name evidence="3" type="ORF">KFL_004900090</name>
</gene>
<name>A0A1Y1IGF2_KLENI</name>
<evidence type="ECO:0000256" key="2">
    <source>
        <dbReference type="ARBA" id="ARBA00022729"/>
    </source>
</evidence>
<dbReference type="InterPro" id="IPR006969">
    <property type="entry name" value="Stig-like"/>
</dbReference>
<dbReference type="Proteomes" id="UP000054558">
    <property type="component" value="Unassembled WGS sequence"/>
</dbReference>
<keyword evidence="4" id="KW-1185">Reference proteome</keyword>
<evidence type="ECO:0000313" key="3">
    <source>
        <dbReference type="EMBL" id="GAQ89142.1"/>
    </source>
</evidence>
<dbReference type="PANTHER" id="PTHR31656">
    <property type="entry name" value="ROOT CAP DOMAIN-CONTAINING PROTEIN"/>
    <property type="match status" value="1"/>
</dbReference>
<keyword evidence="2" id="KW-0732">Signal</keyword>
<dbReference type="AlphaFoldDB" id="A0A1Y1IGF2"/>
<evidence type="ECO:0000256" key="1">
    <source>
        <dbReference type="ARBA" id="ARBA00006010"/>
    </source>
</evidence>
<accession>A0A1Y1IGF2</accession>
<proteinExistence type="inferred from homology"/>
<dbReference type="OrthoDB" id="2012132at2759"/>
<sequence length="376" mass="40784">MLPHQPGLQLHWQCFLWSFDRRDWRPHFFLTVPRGGQQLTGDFHGKGNQSYCMVSDNSICLNARMFNLPPDINILQRAPSEEDPFFEGTWMDAIGVVYSTPEDDNQQALEIVLNQSRARAASKESLTIGLIANNTMVLVPVGVSTWTSPDKTLNVTYQSELRTSVAIFVTNQLKMDVWVEVDKEIVSDPPIYSLSFDIQSIATTPEVHGFVGQMYAPGAIEERLRMGTLKGLLHREYVEGMDDDYATSNLTATDCFYTRFKTAEADVTTRTPIDVISTSPRLSLTGRRLLVATPPQCECLCGGATCGASQSCCSDACSDVMSDARNCGSCGHACASGELCCGGSCTNVASPSNCGSCGNVCAPGESCCGGVCINTL</sequence>
<comment type="similarity">
    <text evidence="1">Belongs to the STIG1 family.</text>
</comment>
<protein>
    <submittedName>
        <fullName evidence="3">Uncharacterized protein</fullName>
    </submittedName>
</protein>
<reference evidence="3 4" key="1">
    <citation type="journal article" date="2014" name="Nat. Commun.">
        <title>Klebsormidium flaccidum genome reveals primary factors for plant terrestrial adaptation.</title>
        <authorList>
            <person name="Hori K."/>
            <person name="Maruyama F."/>
            <person name="Fujisawa T."/>
            <person name="Togashi T."/>
            <person name="Yamamoto N."/>
            <person name="Seo M."/>
            <person name="Sato S."/>
            <person name="Yamada T."/>
            <person name="Mori H."/>
            <person name="Tajima N."/>
            <person name="Moriyama T."/>
            <person name="Ikeuchi M."/>
            <person name="Watanabe M."/>
            <person name="Wada H."/>
            <person name="Kobayashi K."/>
            <person name="Saito M."/>
            <person name="Masuda T."/>
            <person name="Sasaki-Sekimoto Y."/>
            <person name="Mashiguchi K."/>
            <person name="Awai K."/>
            <person name="Shimojima M."/>
            <person name="Masuda S."/>
            <person name="Iwai M."/>
            <person name="Nobusawa T."/>
            <person name="Narise T."/>
            <person name="Kondo S."/>
            <person name="Saito H."/>
            <person name="Sato R."/>
            <person name="Murakawa M."/>
            <person name="Ihara Y."/>
            <person name="Oshima-Yamada Y."/>
            <person name="Ohtaka K."/>
            <person name="Satoh M."/>
            <person name="Sonobe K."/>
            <person name="Ishii M."/>
            <person name="Ohtani R."/>
            <person name="Kanamori-Sato M."/>
            <person name="Honoki R."/>
            <person name="Miyazaki D."/>
            <person name="Mochizuki H."/>
            <person name="Umetsu J."/>
            <person name="Higashi K."/>
            <person name="Shibata D."/>
            <person name="Kamiya Y."/>
            <person name="Sato N."/>
            <person name="Nakamura Y."/>
            <person name="Tabata S."/>
            <person name="Ida S."/>
            <person name="Kurokawa K."/>
            <person name="Ohta H."/>
        </authorList>
    </citation>
    <scope>NUCLEOTIDE SEQUENCE [LARGE SCALE GENOMIC DNA]</scope>
    <source>
        <strain evidence="3 4">NIES-2285</strain>
    </source>
</reference>
<dbReference type="EMBL" id="DF237439">
    <property type="protein sequence ID" value="GAQ89142.1"/>
    <property type="molecule type" value="Genomic_DNA"/>
</dbReference>
<organism evidence="3 4">
    <name type="scientific">Klebsormidium nitens</name>
    <name type="common">Green alga</name>
    <name type="synonym">Ulothrix nitens</name>
    <dbReference type="NCBI Taxonomy" id="105231"/>
    <lineage>
        <taxon>Eukaryota</taxon>
        <taxon>Viridiplantae</taxon>
        <taxon>Streptophyta</taxon>
        <taxon>Klebsormidiophyceae</taxon>
        <taxon>Klebsormidiales</taxon>
        <taxon>Klebsormidiaceae</taxon>
        <taxon>Klebsormidium</taxon>
    </lineage>
</organism>